<dbReference type="InterPro" id="IPR010148">
    <property type="entry name" value="CRISPR-assoc_prot_CT1975"/>
</dbReference>
<dbReference type="EMBL" id="CP000698">
    <property type="protein sequence ID" value="ABQ25038.1"/>
    <property type="molecule type" value="Genomic_DNA"/>
</dbReference>
<name>A5GBK1_GEOUR</name>
<dbReference type="KEGG" id="gur:Gura_0830"/>
<accession>A5GBK1</accession>
<reference evidence="1 2" key="1">
    <citation type="submission" date="2007-05" db="EMBL/GenBank/DDBJ databases">
        <title>Complete sequence of Geobacter uraniireducens Rf4.</title>
        <authorList>
            <consortium name="US DOE Joint Genome Institute"/>
            <person name="Copeland A."/>
            <person name="Lucas S."/>
            <person name="Lapidus A."/>
            <person name="Barry K."/>
            <person name="Detter J.C."/>
            <person name="Glavina del Rio T."/>
            <person name="Hammon N."/>
            <person name="Israni S."/>
            <person name="Dalin E."/>
            <person name="Tice H."/>
            <person name="Pitluck S."/>
            <person name="Chertkov O."/>
            <person name="Brettin T."/>
            <person name="Bruce D."/>
            <person name="Han C."/>
            <person name="Schmutz J."/>
            <person name="Larimer F."/>
            <person name="Land M."/>
            <person name="Hauser L."/>
            <person name="Kyrpides N."/>
            <person name="Mikhailova N."/>
            <person name="Shelobolina E."/>
            <person name="Aklujkar M."/>
            <person name="Lovley D."/>
            <person name="Richardson P."/>
        </authorList>
    </citation>
    <scope>NUCLEOTIDE SEQUENCE [LARGE SCALE GENOMIC DNA]</scope>
    <source>
        <strain evidence="1 2">Rf4</strain>
    </source>
</reference>
<gene>
    <name evidence="1" type="ordered locus">Gura_0830</name>
</gene>
<dbReference type="Proteomes" id="UP000006695">
    <property type="component" value="Chromosome"/>
</dbReference>
<dbReference type="AlphaFoldDB" id="A5GBK1"/>
<sequence length="408" mass="44735">MKHLELHIIQSVPVACLNRDDLNSPKTAVFGGVQRARVSSQSWKRAIREMAKEIAAEEKSDLFSGDRTRRMVYTLSTRLAEKGITSQAAIAIAEQVADVVETLDSKVDSEGYKKIKTVMFFSKAEYDAIAEAIATSDEVKNSVEALEKAAVEGNDREREKALKAMVKILEKGAISKTIKSAQLKDAADIALFGRMVANDPSLKVDGASMFAHILSTHKADNEIDFFAAVDDLNKDESGAGMTSTLEFNSATYYRFAALNLDALANDDHLGDITLKDGTVVRSVETRKQVVKTFLKAIIQSIPSARKTTMNGNTLPVYVLGVVREKGHPIQLINAFETPVRRSEKGFVTESINRMNIEYADLKETWGVDSLFAKAVVKGSLKEQIKANQGSIETCSQDDLINGMVAHVI</sequence>
<protein>
    <submittedName>
        <fullName evidence="1">CRISPR-associated protein, Cse4 family</fullName>
    </submittedName>
</protein>
<dbReference type="RefSeq" id="WP_011937762.1">
    <property type="nucleotide sequence ID" value="NC_009483.1"/>
</dbReference>
<dbReference type="STRING" id="351605.Gura_0830"/>
<organism evidence="1 2">
    <name type="scientific">Geotalea uraniireducens (strain Rf4)</name>
    <name type="common">Geobacter uraniireducens</name>
    <dbReference type="NCBI Taxonomy" id="351605"/>
    <lineage>
        <taxon>Bacteria</taxon>
        <taxon>Pseudomonadati</taxon>
        <taxon>Thermodesulfobacteriota</taxon>
        <taxon>Desulfuromonadia</taxon>
        <taxon>Geobacterales</taxon>
        <taxon>Geobacteraceae</taxon>
        <taxon>Geotalea</taxon>
    </lineage>
</organism>
<evidence type="ECO:0000313" key="2">
    <source>
        <dbReference type="Proteomes" id="UP000006695"/>
    </source>
</evidence>
<dbReference type="NCBIfam" id="TIGR01869">
    <property type="entry name" value="casC_Cse4"/>
    <property type="match status" value="1"/>
</dbReference>
<dbReference type="OrthoDB" id="5291250at2"/>
<proteinExistence type="predicted"/>
<keyword evidence="2" id="KW-1185">Reference proteome</keyword>
<evidence type="ECO:0000313" key="1">
    <source>
        <dbReference type="EMBL" id="ABQ25038.1"/>
    </source>
</evidence>
<dbReference type="Pfam" id="PF09344">
    <property type="entry name" value="Cas_CT1975"/>
    <property type="match status" value="1"/>
</dbReference>
<dbReference type="HOGENOM" id="CLU_044824_1_0_7"/>